<evidence type="ECO:0000256" key="4">
    <source>
        <dbReference type="RuleBase" id="RU000304"/>
    </source>
</evidence>
<dbReference type="HOGENOM" id="CLU_073118_0_0_1"/>
<dbReference type="PROSITE" id="PS50011">
    <property type="entry name" value="PROTEIN_KINASE_DOM"/>
    <property type="match status" value="1"/>
</dbReference>
<dbReference type="GO" id="GO:0007165">
    <property type="term" value="P:signal transduction"/>
    <property type="evidence" value="ECO:0007669"/>
    <property type="project" value="TreeGrafter"/>
</dbReference>
<evidence type="ECO:0000256" key="1">
    <source>
        <dbReference type="ARBA" id="ARBA00022741"/>
    </source>
</evidence>
<keyword evidence="6" id="KW-0418">Kinase</keyword>
<keyword evidence="2 3" id="KW-0067">ATP-binding</keyword>
<accession>A0A0B2WWA3</accession>
<gene>
    <name evidence="6" type="ORF">MAM_04084</name>
</gene>
<protein>
    <submittedName>
        <fullName evidence="6">Protein kinase domain containing protein</fullName>
    </submittedName>
</protein>
<keyword evidence="7" id="KW-1185">Reference proteome</keyword>
<organism evidence="6 7">
    <name type="scientific">Metarhizium album (strain ARSEF 1941)</name>
    <dbReference type="NCBI Taxonomy" id="1081103"/>
    <lineage>
        <taxon>Eukaryota</taxon>
        <taxon>Fungi</taxon>
        <taxon>Dikarya</taxon>
        <taxon>Ascomycota</taxon>
        <taxon>Pezizomycotina</taxon>
        <taxon>Sordariomycetes</taxon>
        <taxon>Hypocreomycetidae</taxon>
        <taxon>Hypocreales</taxon>
        <taxon>Clavicipitaceae</taxon>
        <taxon>Metarhizium</taxon>
    </lineage>
</organism>
<dbReference type="InterPro" id="IPR008271">
    <property type="entry name" value="Ser/Thr_kinase_AS"/>
</dbReference>
<dbReference type="InterPro" id="IPR011009">
    <property type="entry name" value="Kinase-like_dom_sf"/>
</dbReference>
<dbReference type="InterPro" id="IPR052751">
    <property type="entry name" value="Plant_MAPKKK"/>
</dbReference>
<keyword evidence="1 3" id="KW-0547">Nucleotide-binding</keyword>
<dbReference type="STRING" id="1081103.A0A0B2WWA3"/>
<dbReference type="GO" id="GO:0005524">
    <property type="term" value="F:ATP binding"/>
    <property type="evidence" value="ECO:0007669"/>
    <property type="project" value="UniProtKB-UniRule"/>
</dbReference>
<evidence type="ECO:0000313" key="7">
    <source>
        <dbReference type="Proteomes" id="UP000030816"/>
    </source>
</evidence>
<reference evidence="6 7" key="1">
    <citation type="journal article" date="2014" name="Proc. Natl. Acad. Sci. U.S.A.">
        <title>Trajectory and genomic determinants of fungal-pathogen speciation and host adaptation.</title>
        <authorList>
            <person name="Hu X."/>
            <person name="Xiao G."/>
            <person name="Zheng P."/>
            <person name="Shang Y."/>
            <person name="Su Y."/>
            <person name="Zhang X."/>
            <person name="Liu X."/>
            <person name="Zhan S."/>
            <person name="St Leger R.J."/>
            <person name="Wang C."/>
        </authorList>
    </citation>
    <scope>NUCLEOTIDE SEQUENCE [LARGE SCALE GENOMIC DNA]</scope>
    <source>
        <strain evidence="6 7">ARSEF 1941</strain>
    </source>
</reference>
<dbReference type="SMART" id="SM00220">
    <property type="entry name" value="S_TKc"/>
    <property type="match status" value="1"/>
</dbReference>
<dbReference type="GeneID" id="63738539"/>
<evidence type="ECO:0000256" key="3">
    <source>
        <dbReference type="PROSITE-ProRule" id="PRU10141"/>
    </source>
</evidence>
<sequence>MNTGVGIWTDEDTERAMIENRGLSTDKYIRGSRLGLGGSSIVLKIRRVSDGKVLAGKSSKAPEDLRREADTLKLLRHDHIVAFVELYQDVLSPGSDLLLMELCPHGTLQARIDQATPHMARGEILTVVLHVARGLGYLHARGLYHSDVKPRNVLIRTFHPVHVVLADFADVRISGQPGKLQGTPAYWSPEMKARGEHCGAADDMWALGVTLLGMVGQWPQMVYTESELEMYPGRCFEHVCGLRELNPGLGIVELLIGLLAWEAEERMTAEQCVLAVGELRGEEREEAEELGITSPEAFRPMSFW</sequence>
<keyword evidence="6" id="KW-0808">Transferase</keyword>
<evidence type="ECO:0000259" key="5">
    <source>
        <dbReference type="PROSITE" id="PS50011"/>
    </source>
</evidence>
<dbReference type="OrthoDB" id="10252171at2759"/>
<dbReference type="Gene3D" id="1.10.510.10">
    <property type="entry name" value="Transferase(Phosphotransferase) domain 1"/>
    <property type="match status" value="1"/>
</dbReference>
<comment type="caution">
    <text evidence="6">The sequence shown here is derived from an EMBL/GenBank/DDBJ whole genome shotgun (WGS) entry which is preliminary data.</text>
</comment>
<name>A0A0B2WWA3_METAS</name>
<dbReference type="AlphaFoldDB" id="A0A0B2WWA3"/>
<evidence type="ECO:0000256" key="2">
    <source>
        <dbReference type="ARBA" id="ARBA00022840"/>
    </source>
</evidence>
<evidence type="ECO:0000313" key="6">
    <source>
        <dbReference type="EMBL" id="KHN98323.1"/>
    </source>
</evidence>
<dbReference type="Pfam" id="PF00069">
    <property type="entry name" value="Pkinase"/>
    <property type="match status" value="1"/>
</dbReference>
<dbReference type="EMBL" id="AZHE01000008">
    <property type="protein sequence ID" value="KHN98323.1"/>
    <property type="molecule type" value="Genomic_DNA"/>
</dbReference>
<dbReference type="Proteomes" id="UP000030816">
    <property type="component" value="Unassembled WGS sequence"/>
</dbReference>
<comment type="similarity">
    <text evidence="4">Belongs to the protein kinase superfamily.</text>
</comment>
<feature type="domain" description="Protein kinase" evidence="5">
    <location>
        <begin position="28"/>
        <end position="279"/>
    </location>
</feature>
<dbReference type="PROSITE" id="PS00107">
    <property type="entry name" value="PROTEIN_KINASE_ATP"/>
    <property type="match status" value="1"/>
</dbReference>
<dbReference type="RefSeq" id="XP_040679389.1">
    <property type="nucleotide sequence ID" value="XM_040822883.1"/>
</dbReference>
<keyword evidence="4" id="KW-0723">Serine/threonine-protein kinase</keyword>
<proteinExistence type="inferred from homology"/>
<dbReference type="PROSITE" id="PS00108">
    <property type="entry name" value="PROTEIN_KINASE_ST"/>
    <property type="match status" value="1"/>
</dbReference>
<dbReference type="SUPFAM" id="SSF56112">
    <property type="entry name" value="Protein kinase-like (PK-like)"/>
    <property type="match status" value="1"/>
</dbReference>
<dbReference type="InterPro" id="IPR000719">
    <property type="entry name" value="Prot_kinase_dom"/>
</dbReference>
<dbReference type="PANTHER" id="PTHR48011">
    <property type="entry name" value="CCR4-NOT TRANSCRIPTIONAL COMPLEX SUBUNIT CAF120-RELATED"/>
    <property type="match status" value="1"/>
</dbReference>
<dbReference type="PANTHER" id="PTHR48011:SF100">
    <property type="entry name" value="PROTEIN KINASE DOMAIN-CONTAINING PROTEIN"/>
    <property type="match status" value="1"/>
</dbReference>
<feature type="binding site" evidence="3">
    <location>
        <position position="57"/>
    </location>
    <ligand>
        <name>ATP</name>
        <dbReference type="ChEBI" id="CHEBI:30616"/>
    </ligand>
</feature>
<dbReference type="InterPro" id="IPR017441">
    <property type="entry name" value="Protein_kinase_ATP_BS"/>
</dbReference>
<dbReference type="GO" id="GO:0004674">
    <property type="term" value="F:protein serine/threonine kinase activity"/>
    <property type="evidence" value="ECO:0007669"/>
    <property type="project" value="UniProtKB-KW"/>
</dbReference>